<name>A0A9W4H2M2_9ACTN</name>
<dbReference type="Proteomes" id="UP001153328">
    <property type="component" value="Unassembled WGS sequence"/>
</dbReference>
<gene>
    <name evidence="1" type="ORF">SBRY_40273</name>
</gene>
<evidence type="ECO:0000313" key="1">
    <source>
        <dbReference type="EMBL" id="CAG7645907.1"/>
    </source>
</evidence>
<sequence>MRYVEWLTAQGAQVRTLPMRPTRVIIVDRARAVIPVSSDDTAAGAVLLSGHGTLTALCALSHEVHRPGRGGVLRP</sequence>
<evidence type="ECO:0000313" key="2">
    <source>
        <dbReference type="Proteomes" id="UP001153328"/>
    </source>
</evidence>
<proteinExistence type="predicted"/>
<protein>
    <submittedName>
        <fullName evidence="1">Uncharacterized protein</fullName>
    </submittedName>
</protein>
<comment type="caution">
    <text evidence="1">The sequence shown here is derived from an EMBL/GenBank/DDBJ whole genome shotgun (WGS) entry which is preliminary data.</text>
</comment>
<organism evidence="1 2">
    <name type="scientific">Actinacidiphila bryophytorum</name>
    <dbReference type="NCBI Taxonomy" id="1436133"/>
    <lineage>
        <taxon>Bacteria</taxon>
        <taxon>Bacillati</taxon>
        <taxon>Actinomycetota</taxon>
        <taxon>Actinomycetes</taxon>
        <taxon>Kitasatosporales</taxon>
        <taxon>Streptomycetaceae</taxon>
        <taxon>Actinacidiphila</taxon>
    </lineage>
</organism>
<dbReference type="EMBL" id="CAJVAX010000018">
    <property type="protein sequence ID" value="CAG7645907.1"/>
    <property type="molecule type" value="Genomic_DNA"/>
</dbReference>
<accession>A0A9W4H2M2</accession>
<reference evidence="1" key="1">
    <citation type="submission" date="2021-06" db="EMBL/GenBank/DDBJ databases">
        <authorList>
            <person name="Arsene-Ploetze F."/>
        </authorList>
    </citation>
    <scope>NUCLEOTIDE SEQUENCE</scope>
    <source>
        <strain evidence="1">SBRY1</strain>
    </source>
</reference>
<keyword evidence="2" id="KW-1185">Reference proteome</keyword>
<dbReference type="AlphaFoldDB" id="A0A9W4H2M2"/>